<proteinExistence type="inferred from homology"/>
<keyword evidence="5" id="KW-0964">Secreted</keyword>
<dbReference type="PROSITE" id="PS51767">
    <property type="entry name" value="PEPTIDASE_A1"/>
    <property type="match status" value="1"/>
</dbReference>
<evidence type="ECO:0000256" key="15">
    <source>
        <dbReference type="RuleBase" id="RU000454"/>
    </source>
</evidence>
<evidence type="ECO:0000256" key="12">
    <source>
        <dbReference type="ARBA" id="ARBA00032220"/>
    </source>
</evidence>
<dbReference type="PANTHER" id="PTHR47966">
    <property type="entry name" value="BETA-SITE APP-CLEAVING ENZYME, ISOFORM A-RELATED"/>
    <property type="match status" value="1"/>
</dbReference>
<keyword evidence="9 15" id="KW-0378">Hydrolase</keyword>
<accession>A0A5E4C6C7</accession>
<evidence type="ECO:0000256" key="13">
    <source>
        <dbReference type="PIRSR" id="PIRSR601461-1"/>
    </source>
</evidence>
<keyword evidence="11 14" id="KW-1015">Disulfide bond</keyword>
<evidence type="ECO:0000256" key="6">
    <source>
        <dbReference type="ARBA" id="ARBA00022670"/>
    </source>
</evidence>
<evidence type="ECO:0000256" key="16">
    <source>
        <dbReference type="SAM" id="MobiDB-lite"/>
    </source>
</evidence>
<dbReference type="InterPro" id="IPR001969">
    <property type="entry name" value="Aspartic_peptidase_AS"/>
</dbReference>
<keyword evidence="7" id="KW-0732">Signal</keyword>
<feature type="domain" description="Peptidase A1" evidence="17">
    <location>
        <begin position="223"/>
        <end position="498"/>
    </location>
</feature>
<reference evidence="18" key="2">
    <citation type="submission" date="2020-08" db="EMBL/GenBank/DDBJ databases">
        <authorList>
            <person name="Shumante A."/>
            <person name="Zimin A.V."/>
            <person name="Puiu D."/>
            <person name="Salzberg S.L."/>
        </authorList>
    </citation>
    <scope>NUCLEOTIDE SEQUENCE</scope>
    <source>
        <strain evidence="18">WC2-LM</strain>
        <tissue evidence="18">Liver</tissue>
    </source>
</reference>
<comment type="subcellular location">
    <subcellularLocation>
        <location evidence="2">Secreted</location>
    </subcellularLocation>
</comment>
<feature type="disulfide bond" evidence="14">
    <location>
        <begin position="377"/>
        <end position="381"/>
    </location>
</feature>
<dbReference type="PRINTS" id="PR00792">
    <property type="entry name" value="PEPSIN"/>
</dbReference>
<dbReference type="GO" id="GO:0002003">
    <property type="term" value="P:angiotensin maturation"/>
    <property type="evidence" value="ECO:0007669"/>
    <property type="project" value="TreeGrafter"/>
</dbReference>
<sequence length="501" mass="54444">METGLGLASQPHPVFKASACFQDLPLLIRMKALISWPLLLFLCATSFGDPLAKVAPVDDPRPIGQRLGPLRALDPWEQDLRCTERKPVPAGPSPRGASLCPPGESSAGPQVMGPCSPRSRLIPAPRGAVLVQREKDLSSYNWNSFGLRYGKRQTAPGSRRGGAEPGPGRRIFLKKMPSVRDSLKDRGVDMARLSAEWGQFTRRLSFGNSTSPVVLTNYLDTQYYGEIGIGTPPQTFKVIFDTGSANLWVPSTKCSPLYTACEIHSLYDASESSSYLENGTEFTIHYGSGKVKGFLSQDVVTVGGITVTQTFGEVTELPLIPFMLAKFDGVLGMGFPAQAVGGVTPVFDHILSQRVLKEDVFSVYYSRVSIGSVTLLCEEGCMAVVDTGASYISGPTSSLRLVMEALGAKEQRTDEYVVNCNQVPTLPDISFHLGGRAYTLTSADYVLQDPYSSEDLCTLALHGLDIPPPTGPIWALGASFIRKFYTEFDRHNNRIGFALAR</sequence>
<feature type="disulfide bond" evidence="14">
    <location>
        <begin position="420"/>
        <end position="457"/>
    </location>
</feature>
<reference evidence="19 20" key="1">
    <citation type="submission" date="2019-04" db="EMBL/GenBank/DDBJ databases">
        <authorList>
            <person name="Alioto T."/>
            <person name="Alioto T."/>
        </authorList>
    </citation>
    <scope>NUCLEOTIDE SEQUENCE [LARGE SCALE GENOMIC DNA]</scope>
</reference>
<dbReference type="FunFam" id="2.40.70.10:FF:000037">
    <property type="entry name" value="Renin"/>
    <property type="match status" value="1"/>
</dbReference>
<dbReference type="InterPro" id="IPR021109">
    <property type="entry name" value="Peptidase_aspartic_dom_sf"/>
</dbReference>
<feature type="active site" evidence="13">
    <location>
        <position position="241"/>
    </location>
</feature>
<comment type="similarity">
    <text evidence="3 15">Belongs to the peptidase A1 family.</text>
</comment>
<dbReference type="EMBL" id="CABDUW010000977">
    <property type="protein sequence ID" value="VTJ77503.1"/>
    <property type="molecule type" value="Genomic_DNA"/>
</dbReference>
<dbReference type="SUPFAM" id="SSF50630">
    <property type="entry name" value="Acid proteases"/>
    <property type="match status" value="1"/>
</dbReference>
<evidence type="ECO:0000256" key="11">
    <source>
        <dbReference type="ARBA" id="ARBA00023157"/>
    </source>
</evidence>
<evidence type="ECO:0000256" key="2">
    <source>
        <dbReference type="ARBA" id="ARBA00004613"/>
    </source>
</evidence>
<evidence type="ECO:0000256" key="5">
    <source>
        <dbReference type="ARBA" id="ARBA00022525"/>
    </source>
</evidence>
<organism evidence="19 20">
    <name type="scientific">Marmota monax</name>
    <name type="common">Woodchuck</name>
    <dbReference type="NCBI Taxonomy" id="9995"/>
    <lineage>
        <taxon>Eukaryota</taxon>
        <taxon>Metazoa</taxon>
        <taxon>Chordata</taxon>
        <taxon>Craniata</taxon>
        <taxon>Vertebrata</taxon>
        <taxon>Euteleostomi</taxon>
        <taxon>Mammalia</taxon>
        <taxon>Eutheria</taxon>
        <taxon>Euarchontoglires</taxon>
        <taxon>Glires</taxon>
        <taxon>Rodentia</taxon>
        <taxon>Sciuromorpha</taxon>
        <taxon>Sciuridae</taxon>
        <taxon>Xerinae</taxon>
        <taxon>Marmotini</taxon>
        <taxon>Marmota</taxon>
    </lineage>
</organism>
<evidence type="ECO:0000256" key="8">
    <source>
        <dbReference type="ARBA" id="ARBA00022750"/>
    </source>
</evidence>
<dbReference type="GO" id="GO:0004190">
    <property type="term" value="F:aspartic-type endopeptidase activity"/>
    <property type="evidence" value="ECO:0007669"/>
    <property type="project" value="UniProtKB-KW"/>
</dbReference>
<dbReference type="PANTHER" id="PTHR47966:SF24">
    <property type="entry name" value="RENIN"/>
    <property type="match status" value="1"/>
</dbReference>
<dbReference type="InterPro" id="IPR020207">
    <property type="entry name" value="Metastasis-suppressor_KiSS-1"/>
</dbReference>
<dbReference type="Pfam" id="PF00026">
    <property type="entry name" value="Asp"/>
    <property type="match status" value="1"/>
</dbReference>
<dbReference type="Proteomes" id="UP000335636">
    <property type="component" value="Unassembled WGS sequence"/>
</dbReference>
<name>A0A5E4C6C7_MARMO</name>
<dbReference type="GO" id="GO:0005615">
    <property type="term" value="C:extracellular space"/>
    <property type="evidence" value="ECO:0007669"/>
    <property type="project" value="TreeGrafter"/>
</dbReference>
<dbReference type="PROSITE" id="PS00141">
    <property type="entry name" value="ASP_PROTEASE"/>
    <property type="match status" value="2"/>
</dbReference>
<evidence type="ECO:0000256" key="4">
    <source>
        <dbReference type="ARBA" id="ARBA00013216"/>
    </source>
</evidence>
<dbReference type="Pfam" id="PF15152">
    <property type="entry name" value="Kisspeptin"/>
    <property type="match status" value="1"/>
</dbReference>
<dbReference type="Proteomes" id="UP000662637">
    <property type="component" value="Unassembled WGS sequence"/>
</dbReference>
<feature type="region of interest" description="Disordered" evidence="16">
    <location>
        <begin position="84"/>
        <end position="114"/>
    </location>
</feature>
<evidence type="ECO:0000256" key="3">
    <source>
        <dbReference type="ARBA" id="ARBA00007447"/>
    </source>
</evidence>
<evidence type="ECO:0000313" key="18">
    <source>
        <dbReference type="EMBL" id="KAF7471884.1"/>
    </source>
</evidence>
<dbReference type="Gene3D" id="2.40.70.10">
    <property type="entry name" value="Acid Proteases"/>
    <property type="match status" value="2"/>
</dbReference>
<comment type="catalytic activity">
    <reaction evidence="1">
        <text>Cleavage of Leu-|-Xaa bond in angiotensinogen to generate angiotensin I.</text>
        <dbReference type="EC" id="3.4.23.15"/>
    </reaction>
</comment>
<dbReference type="FunFam" id="2.40.70.10:FF:000008">
    <property type="entry name" value="Cathepsin D"/>
    <property type="match status" value="1"/>
</dbReference>
<dbReference type="AlphaFoldDB" id="A0A5E4C6C7"/>
<evidence type="ECO:0000313" key="20">
    <source>
        <dbReference type="Proteomes" id="UP000335636"/>
    </source>
</evidence>
<protein>
    <recommendedName>
        <fullName evidence="4">renin</fullName>
        <ecNumber evidence="4">3.4.23.15</ecNumber>
    </recommendedName>
    <alternativeName>
        <fullName evidence="12">Angiotensinogenase</fullName>
    </alternativeName>
</protein>
<dbReference type="EC" id="3.4.23.15" evidence="4"/>
<dbReference type="InterPro" id="IPR033121">
    <property type="entry name" value="PEPTIDASE_A1"/>
</dbReference>
<evidence type="ECO:0000313" key="19">
    <source>
        <dbReference type="EMBL" id="VTJ77503.1"/>
    </source>
</evidence>
<evidence type="ECO:0000256" key="10">
    <source>
        <dbReference type="ARBA" id="ARBA00023145"/>
    </source>
</evidence>
<evidence type="ECO:0000256" key="14">
    <source>
        <dbReference type="PIRSR" id="PIRSR601461-2"/>
    </source>
</evidence>
<keyword evidence="20" id="KW-1185">Reference proteome</keyword>
<evidence type="ECO:0000256" key="9">
    <source>
        <dbReference type="ARBA" id="ARBA00022801"/>
    </source>
</evidence>
<keyword evidence="6 15" id="KW-0645">Protease</keyword>
<feature type="disulfide bond" evidence="14">
    <location>
        <begin position="254"/>
        <end position="261"/>
    </location>
</feature>
<gene>
    <name evidence="18" type="ORF">GHT09_017103</name>
    <name evidence="19" type="ORF">MONAX_5E009402</name>
</gene>
<evidence type="ECO:0000259" key="17">
    <source>
        <dbReference type="PROSITE" id="PS51767"/>
    </source>
</evidence>
<feature type="active site" evidence="13">
    <location>
        <position position="386"/>
    </location>
</feature>
<keyword evidence="8 15" id="KW-0064">Aspartyl protease</keyword>
<evidence type="ECO:0000256" key="7">
    <source>
        <dbReference type="ARBA" id="ARBA00022729"/>
    </source>
</evidence>
<keyword evidence="10" id="KW-0865">Zymogen</keyword>
<dbReference type="InterPro" id="IPR001461">
    <property type="entry name" value="Aspartic_peptidase_A1"/>
</dbReference>
<dbReference type="EMBL" id="WJEC01006668">
    <property type="protein sequence ID" value="KAF7471884.1"/>
    <property type="molecule type" value="Genomic_DNA"/>
</dbReference>
<evidence type="ECO:0000256" key="1">
    <source>
        <dbReference type="ARBA" id="ARBA00000430"/>
    </source>
</evidence>